<comment type="caution">
    <text evidence="1">The sequence shown here is derived from an EMBL/GenBank/DDBJ whole genome shotgun (WGS) entry which is preliminary data.</text>
</comment>
<keyword evidence="2" id="KW-1185">Reference proteome</keyword>
<organism evidence="1 2">
    <name type="scientific">Bacteroides reticulotermitis</name>
    <dbReference type="NCBI Taxonomy" id="1133319"/>
    <lineage>
        <taxon>Bacteria</taxon>
        <taxon>Pseudomonadati</taxon>
        <taxon>Bacteroidota</taxon>
        <taxon>Bacteroidia</taxon>
        <taxon>Bacteroidales</taxon>
        <taxon>Bacteroidaceae</taxon>
        <taxon>Bacteroides</taxon>
    </lineage>
</organism>
<evidence type="ECO:0000313" key="2">
    <source>
        <dbReference type="Proteomes" id="UP000560658"/>
    </source>
</evidence>
<reference evidence="1" key="1">
    <citation type="submission" date="2020-08" db="EMBL/GenBank/DDBJ databases">
        <title>Genomic Encyclopedia of Type Strains, Phase IV (KMG-IV): sequencing the most valuable type-strain genomes for metagenomic binning, comparative biology and taxonomic classification.</title>
        <authorList>
            <person name="Goeker M."/>
        </authorList>
    </citation>
    <scope>NUCLEOTIDE SEQUENCE [LARGE SCALE GENOMIC DNA]</scope>
    <source>
        <strain evidence="1">DSM 105720</strain>
    </source>
</reference>
<dbReference type="Proteomes" id="UP000560658">
    <property type="component" value="Unassembled WGS sequence"/>
</dbReference>
<dbReference type="RefSeq" id="WP_148298516.1">
    <property type="nucleotide sequence ID" value="NZ_JACIER010000042.1"/>
</dbReference>
<evidence type="ECO:0000313" key="1">
    <source>
        <dbReference type="EMBL" id="MBB4046468.1"/>
    </source>
</evidence>
<accession>A0A840D7L3</accession>
<dbReference type="AlphaFoldDB" id="A0A840D7L3"/>
<dbReference type="EMBL" id="JACIER010000042">
    <property type="protein sequence ID" value="MBB4046468.1"/>
    <property type="molecule type" value="Genomic_DNA"/>
</dbReference>
<protein>
    <submittedName>
        <fullName evidence="1">Uncharacterized protein</fullName>
    </submittedName>
</protein>
<gene>
    <name evidence="1" type="ORF">GGR06_004305</name>
</gene>
<name>A0A840D7L3_9BACE</name>
<proteinExistence type="predicted"/>
<sequence length="100" mass="11865">MKFTKDELIIMCKEGMNKYYYGVDEYLSDHPELSLLKRSQIVELYHQDGYLGPLQAVEKYFFEQTDNEYSKDSDTYKLLIKAFCDYGKDVLRKNNVLVLI</sequence>